<accession>A0A3B0VJ01</accession>
<dbReference type="SUPFAM" id="SSF56420">
    <property type="entry name" value="Peptide deformylase"/>
    <property type="match status" value="1"/>
</dbReference>
<organism evidence="2">
    <name type="scientific">hydrothermal vent metagenome</name>
    <dbReference type="NCBI Taxonomy" id="652676"/>
    <lineage>
        <taxon>unclassified sequences</taxon>
        <taxon>metagenomes</taxon>
        <taxon>ecological metagenomes</taxon>
    </lineage>
</organism>
<dbReference type="HAMAP" id="MF_00163">
    <property type="entry name" value="Pep_deformylase"/>
    <property type="match status" value="1"/>
</dbReference>
<dbReference type="AlphaFoldDB" id="A0A3B0VJ01"/>
<proteinExistence type="inferred from homology"/>
<dbReference type="CDD" id="cd00487">
    <property type="entry name" value="Pep_deformylase"/>
    <property type="match status" value="1"/>
</dbReference>
<dbReference type="EMBL" id="UOEV01000021">
    <property type="protein sequence ID" value="VAW32086.1"/>
    <property type="molecule type" value="Genomic_DNA"/>
</dbReference>
<dbReference type="InterPro" id="IPR036821">
    <property type="entry name" value="Peptide_deformylase_sf"/>
</dbReference>
<dbReference type="NCBIfam" id="NF001159">
    <property type="entry name" value="PRK00150.1-3"/>
    <property type="match status" value="1"/>
</dbReference>
<reference evidence="2" key="1">
    <citation type="submission" date="2018-06" db="EMBL/GenBank/DDBJ databases">
        <authorList>
            <person name="Zhirakovskaya E."/>
        </authorList>
    </citation>
    <scope>NUCLEOTIDE SEQUENCE</scope>
</reference>
<name>A0A3B0VJ01_9ZZZZ</name>
<evidence type="ECO:0000313" key="2">
    <source>
        <dbReference type="EMBL" id="VAW32086.1"/>
    </source>
</evidence>
<keyword evidence="2" id="KW-0378">Hydrolase</keyword>
<dbReference type="Gene3D" id="3.90.45.10">
    <property type="entry name" value="Peptide deformylase"/>
    <property type="match status" value="1"/>
</dbReference>
<comment type="similarity">
    <text evidence="1">Belongs to the polypeptide deformylase family.</text>
</comment>
<evidence type="ECO:0000256" key="1">
    <source>
        <dbReference type="ARBA" id="ARBA00010759"/>
    </source>
</evidence>
<gene>
    <name evidence="2" type="ORF">MNBD_CPR01-394</name>
</gene>
<dbReference type="GO" id="GO:0042586">
    <property type="term" value="F:peptide deformylase activity"/>
    <property type="evidence" value="ECO:0007669"/>
    <property type="project" value="UniProtKB-EC"/>
</dbReference>
<dbReference type="NCBIfam" id="TIGR00079">
    <property type="entry name" value="pept_deformyl"/>
    <property type="match status" value="1"/>
</dbReference>
<protein>
    <submittedName>
        <fullName evidence="2">Peptide deformylase</fullName>
        <ecNumber evidence="2">3.5.1.88</ecNumber>
    </submittedName>
</protein>
<dbReference type="EC" id="3.5.1.88" evidence="2"/>
<dbReference type="PANTHER" id="PTHR10458:SF22">
    <property type="entry name" value="PEPTIDE DEFORMYLASE"/>
    <property type="match status" value="1"/>
</dbReference>
<dbReference type="Pfam" id="PF01327">
    <property type="entry name" value="Pep_deformylase"/>
    <property type="match status" value="1"/>
</dbReference>
<dbReference type="InterPro" id="IPR023635">
    <property type="entry name" value="Peptide_deformylase"/>
</dbReference>
<sequence length="178" mass="19870">MHNIVQDGAPVLREVAQPIPDEFFGTQKLAKIIADMKSSLDAEPDGVALAAPQIGIPYRIFIVRYDRTISPDEYAKTKPKPDVGIFINPKIIKTSRKRIKMEEGCLSVRGIYGYTLRHERATISAQHEDGSHFTRGGGGLLAQIFQHENDHLNGLLFVDHANDLYKFIPEENTGTKTV</sequence>
<dbReference type="PRINTS" id="PR01576">
    <property type="entry name" value="PDEFORMYLASE"/>
</dbReference>
<dbReference type="PIRSF" id="PIRSF004749">
    <property type="entry name" value="Pep_def"/>
    <property type="match status" value="1"/>
</dbReference>
<dbReference type="PANTHER" id="PTHR10458">
    <property type="entry name" value="PEPTIDE DEFORMYLASE"/>
    <property type="match status" value="1"/>
</dbReference>